<dbReference type="InterPro" id="IPR012338">
    <property type="entry name" value="Beta-lactam/transpept-like"/>
</dbReference>
<dbReference type="InterPro" id="IPR050491">
    <property type="entry name" value="AmpC-like"/>
</dbReference>
<evidence type="ECO:0000313" key="4">
    <source>
        <dbReference type="Proteomes" id="UP001238603"/>
    </source>
</evidence>
<evidence type="ECO:0000313" key="3">
    <source>
        <dbReference type="EMBL" id="MDL5032026.1"/>
    </source>
</evidence>
<gene>
    <name evidence="3" type="ORF">QRD43_08905</name>
</gene>
<protein>
    <submittedName>
        <fullName evidence="3">Serine hydrolase domain-containing protein</fullName>
        <ecNumber evidence="3">3.1.1.103</ecNumber>
    </submittedName>
</protein>
<keyword evidence="4" id="KW-1185">Reference proteome</keyword>
<dbReference type="Gene3D" id="3.40.710.10">
    <property type="entry name" value="DD-peptidase/beta-lactamase superfamily"/>
    <property type="match status" value="1"/>
</dbReference>
<feature type="signal peptide" evidence="1">
    <location>
        <begin position="1"/>
        <end position="22"/>
    </location>
</feature>
<organism evidence="3 4">
    <name type="scientific">Roseateles subflavus</name>
    <dbReference type="NCBI Taxonomy" id="3053353"/>
    <lineage>
        <taxon>Bacteria</taxon>
        <taxon>Pseudomonadati</taxon>
        <taxon>Pseudomonadota</taxon>
        <taxon>Betaproteobacteria</taxon>
        <taxon>Burkholderiales</taxon>
        <taxon>Sphaerotilaceae</taxon>
        <taxon>Roseateles</taxon>
    </lineage>
</organism>
<dbReference type="Pfam" id="PF00144">
    <property type="entry name" value="Beta-lactamase"/>
    <property type="match status" value="1"/>
</dbReference>
<reference evidence="3 4" key="1">
    <citation type="submission" date="2023-06" db="EMBL/GenBank/DDBJ databases">
        <title>Pelomonas sp. APW6 16S ribosomal RNA gene genome sequencing and assembly.</title>
        <authorList>
            <person name="Woo H."/>
        </authorList>
    </citation>
    <scope>NUCLEOTIDE SEQUENCE [LARGE SCALE GENOMIC DNA]</scope>
    <source>
        <strain evidence="3 4">APW6</strain>
    </source>
</reference>
<evidence type="ECO:0000256" key="1">
    <source>
        <dbReference type="SAM" id="SignalP"/>
    </source>
</evidence>
<dbReference type="GO" id="GO:0016787">
    <property type="term" value="F:hydrolase activity"/>
    <property type="evidence" value="ECO:0007669"/>
    <property type="project" value="UniProtKB-KW"/>
</dbReference>
<comment type="caution">
    <text evidence="3">The sequence shown here is derived from an EMBL/GenBank/DDBJ whole genome shotgun (WGS) entry which is preliminary data.</text>
</comment>
<name>A0ABT7LGP0_9BURK</name>
<feature type="domain" description="Beta-lactamase-related" evidence="2">
    <location>
        <begin position="37"/>
        <end position="358"/>
    </location>
</feature>
<keyword evidence="1" id="KW-0732">Signal</keyword>
<feature type="chain" id="PRO_5047177694" evidence="1">
    <location>
        <begin position="23"/>
        <end position="552"/>
    </location>
</feature>
<dbReference type="PANTHER" id="PTHR46825:SF9">
    <property type="entry name" value="BETA-LACTAMASE-RELATED DOMAIN-CONTAINING PROTEIN"/>
    <property type="match status" value="1"/>
</dbReference>
<dbReference type="InterPro" id="IPR001466">
    <property type="entry name" value="Beta-lactam-related"/>
</dbReference>
<proteinExistence type="predicted"/>
<keyword evidence="3" id="KW-0378">Hydrolase</keyword>
<dbReference type="Proteomes" id="UP001238603">
    <property type="component" value="Unassembled WGS sequence"/>
</dbReference>
<dbReference type="RefSeq" id="WP_285982129.1">
    <property type="nucleotide sequence ID" value="NZ_JASVDS010000002.1"/>
</dbReference>
<sequence>MPAFTPRLRALPLLMATGLALAAGATRAAELDIAKIDAVFAAFTQDTPGCALGVYREGQVLLERGYGLADLNHRVPITPETVFDIGSSSKQFTALAVLMLAKEGKLSLQDKAAKHLPELKDLGQRFTIDQMLHHTAGLRDYNELLLLAGRDMGDVTSSDDALRLLAAQQGLNFEPGTRFSYSNSGYFLAAMIVERVSGQSLDTFLQAHVFKPLGMTATHVRTDHTVVVPHRATAYRPNGPAGFAIDMSNWNQPGDGAVQTHVRDLARWDAELAQPKVIDPALLKAMQTPGTLADGSPIQYGLGLSMDRYRGLPRVQHGGAWGGYRAVVMRFPAQHLGMALTCNAAQSSPTTLAQRVADIALAGQFQDAPVAQAAPPAPPADFDPGVFVGLYEGEPGDILRIEKQASGPLTMRRAGGGAALRALGLRRVQSTSGITQLDLADDGKSLTLTRNDDPKPVLFKRLPEYRASAAERGALVGRYYSGEVGAEWTLSLKQDQLTLKGPGAEEAPVSALKADLLEGPGFSLQVTRDAKGQPVALVYDSARTRGLKFVKR</sequence>
<dbReference type="PANTHER" id="PTHR46825">
    <property type="entry name" value="D-ALANYL-D-ALANINE-CARBOXYPEPTIDASE/ENDOPEPTIDASE AMPH"/>
    <property type="match status" value="1"/>
</dbReference>
<evidence type="ECO:0000259" key="2">
    <source>
        <dbReference type="Pfam" id="PF00144"/>
    </source>
</evidence>
<dbReference type="EC" id="3.1.1.103" evidence="3"/>
<dbReference type="SUPFAM" id="SSF56601">
    <property type="entry name" value="beta-lactamase/transpeptidase-like"/>
    <property type="match status" value="1"/>
</dbReference>
<accession>A0ABT7LGP0</accession>
<dbReference type="EMBL" id="JASVDS010000002">
    <property type="protein sequence ID" value="MDL5032026.1"/>
    <property type="molecule type" value="Genomic_DNA"/>
</dbReference>